<sequence length="115" mass="11880">MKRMLATLAIMAALPAGAVLADDDCPASPDRAQSWDAVVQLARDYDWTITSMEMDDGCYELRVTDVGGNSIKAEVDPATLQVIEAKLGHSGRDGKAPAPEAPAAAPAATASAPAN</sequence>
<gene>
    <name evidence="4" type="ORF">ACFFII_01730</name>
</gene>
<name>A0ABV6HZT4_9RHOB</name>
<accession>A0ABV6HZT4</accession>
<feature type="chain" id="PRO_5046162330" evidence="2">
    <location>
        <begin position="22"/>
        <end position="115"/>
    </location>
</feature>
<evidence type="ECO:0000259" key="3">
    <source>
        <dbReference type="Pfam" id="PF13670"/>
    </source>
</evidence>
<evidence type="ECO:0000256" key="1">
    <source>
        <dbReference type="SAM" id="MobiDB-lite"/>
    </source>
</evidence>
<feature type="signal peptide" evidence="2">
    <location>
        <begin position="1"/>
        <end position="21"/>
    </location>
</feature>
<dbReference type="RefSeq" id="WP_377697160.1">
    <property type="nucleotide sequence ID" value="NZ_JBHLWE010000005.1"/>
</dbReference>
<dbReference type="Pfam" id="PF13670">
    <property type="entry name" value="PepSY_2"/>
    <property type="match status" value="1"/>
</dbReference>
<feature type="compositionally biased region" description="Low complexity" evidence="1">
    <location>
        <begin position="96"/>
        <end position="115"/>
    </location>
</feature>
<proteinExistence type="predicted"/>
<feature type="region of interest" description="Disordered" evidence="1">
    <location>
        <begin position="88"/>
        <end position="115"/>
    </location>
</feature>
<evidence type="ECO:0000256" key="2">
    <source>
        <dbReference type="SAM" id="SignalP"/>
    </source>
</evidence>
<keyword evidence="2" id="KW-0732">Signal</keyword>
<reference evidence="4 5" key="1">
    <citation type="submission" date="2024-09" db="EMBL/GenBank/DDBJ databases">
        <authorList>
            <person name="Sun Q."/>
            <person name="Mori K."/>
        </authorList>
    </citation>
    <scope>NUCLEOTIDE SEQUENCE [LARGE SCALE GENOMIC DNA]</scope>
    <source>
        <strain evidence="4 5">KCTC 22789</strain>
    </source>
</reference>
<organism evidence="4 5">
    <name type="scientific">Paracoccus niistensis</name>
    <dbReference type="NCBI Taxonomy" id="632935"/>
    <lineage>
        <taxon>Bacteria</taxon>
        <taxon>Pseudomonadati</taxon>
        <taxon>Pseudomonadota</taxon>
        <taxon>Alphaproteobacteria</taxon>
        <taxon>Rhodobacterales</taxon>
        <taxon>Paracoccaceae</taxon>
        <taxon>Paracoccus</taxon>
    </lineage>
</organism>
<keyword evidence="5" id="KW-1185">Reference proteome</keyword>
<comment type="caution">
    <text evidence="4">The sequence shown here is derived from an EMBL/GenBank/DDBJ whole genome shotgun (WGS) entry which is preliminary data.</text>
</comment>
<dbReference type="Proteomes" id="UP001589799">
    <property type="component" value="Unassembled WGS sequence"/>
</dbReference>
<dbReference type="InterPro" id="IPR025711">
    <property type="entry name" value="PepSY"/>
</dbReference>
<evidence type="ECO:0000313" key="4">
    <source>
        <dbReference type="EMBL" id="MFC0339484.1"/>
    </source>
</evidence>
<dbReference type="EMBL" id="JBHLWE010000005">
    <property type="protein sequence ID" value="MFC0339484.1"/>
    <property type="molecule type" value="Genomic_DNA"/>
</dbReference>
<feature type="domain" description="PepSY" evidence="3">
    <location>
        <begin position="6"/>
        <end position="86"/>
    </location>
</feature>
<protein>
    <submittedName>
        <fullName evidence="4">PepSY domain-containing protein</fullName>
    </submittedName>
</protein>
<evidence type="ECO:0000313" key="5">
    <source>
        <dbReference type="Proteomes" id="UP001589799"/>
    </source>
</evidence>